<dbReference type="OrthoDB" id="120462at2759"/>
<feature type="region of interest" description="Disordered" evidence="1">
    <location>
        <begin position="314"/>
        <end position="366"/>
    </location>
</feature>
<gene>
    <name evidence="4" type="ORF">PR001_g25516</name>
    <name evidence="3" type="ORF">PR002_g25810</name>
</gene>
<feature type="compositionally biased region" description="Acidic residues" evidence="1">
    <location>
        <begin position="332"/>
        <end position="346"/>
    </location>
</feature>
<evidence type="ECO:0000259" key="2">
    <source>
        <dbReference type="Pfam" id="PF10551"/>
    </source>
</evidence>
<protein>
    <recommendedName>
        <fullName evidence="2">MULE transposase domain-containing protein</fullName>
    </recommendedName>
</protein>
<proteinExistence type="predicted"/>
<comment type="caution">
    <text evidence="4">The sequence shown here is derived from an EMBL/GenBank/DDBJ whole genome shotgun (WGS) entry which is preliminary data.</text>
</comment>
<reference evidence="5 6" key="1">
    <citation type="submission" date="2018-09" db="EMBL/GenBank/DDBJ databases">
        <title>Genomic investigation of the strawberry pathogen Phytophthora fragariae indicates pathogenicity is determined by transcriptional variation in three key races.</title>
        <authorList>
            <person name="Adams T.M."/>
            <person name="Armitage A.D."/>
            <person name="Sobczyk M.K."/>
            <person name="Bates H.J."/>
            <person name="Dunwell J.M."/>
            <person name="Nellist C.F."/>
            <person name="Harrison R.J."/>
        </authorList>
    </citation>
    <scope>NUCLEOTIDE SEQUENCE [LARGE SCALE GENOMIC DNA]</scope>
    <source>
        <strain evidence="4 5">SCRP249</strain>
        <strain evidence="3 6">SCRP324</strain>
    </source>
</reference>
<evidence type="ECO:0000313" key="4">
    <source>
        <dbReference type="EMBL" id="KAE8976094.1"/>
    </source>
</evidence>
<sequence length="366" mass="42352">MLLKVKNDVVGFLQFNYMWHDDIKVKQGKSGIERFVGWAHPELRNLLRYPGIHFFIDGTFRCAPKQFYQFVTLMMYDPLTGLFVPIMFTLGTNKTNDGYVKMLQCIEFAVKKKPDPVDVVCDFEAALIFAIRGHFPSTRIIGCLFHFKQACRRKMKEYRLPDVEVQVAMAFGVLDMLTVIHPDKIAKQGVAWVKAKIRDRCASTGIPYSHKKWKEFWVYFAKTWLETFPPELWNIFGVQRKIVNRTNNPLERFHRELDARMKPHPSLKRFVRVIEEIAREYVVLRRSIISGDATAPTRTAMRFPRGAILPELDAIEASDSDSSSDDGNNSAGEEEEEDTQLSDDELGLVYDTSFDYEEEEKTEVPN</sequence>
<evidence type="ECO:0000313" key="5">
    <source>
        <dbReference type="Proteomes" id="UP000429607"/>
    </source>
</evidence>
<evidence type="ECO:0000313" key="6">
    <source>
        <dbReference type="Proteomes" id="UP000435112"/>
    </source>
</evidence>
<dbReference type="InterPro" id="IPR052579">
    <property type="entry name" value="Zinc_finger_SWIM"/>
</dbReference>
<feature type="compositionally biased region" description="Acidic residues" evidence="1">
    <location>
        <begin position="314"/>
        <end position="324"/>
    </location>
</feature>
<evidence type="ECO:0000256" key="1">
    <source>
        <dbReference type="SAM" id="MobiDB-lite"/>
    </source>
</evidence>
<feature type="domain" description="MULE transposase" evidence="2">
    <location>
        <begin position="55"/>
        <end position="149"/>
    </location>
</feature>
<name>A0A6A3I7B4_9STRA</name>
<organism evidence="4 5">
    <name type="scientific">Phytophthora rubi</name>
    <dbReference type="NCBI Taxonomy" id="129364"/>
    <lineage>
        <taxon>Eukaryota</taxon>
        <taxon>Sar</taxon>
        <taxon>Stramenopiles</taxon>
        <taxon>Oomycota</taxon>
        <taxon>Peronosporomycetes</taxon>
        <taxon>Peronosporales</taxon>
        <taxon>Peronosporaceae</taxon>
        <taxon>Phytophthora</taxon>
    </lineage>
</organism>
<dbReference type="PANTHER" id="PTHR31569:SF4">
    <property type="entry name" value="SWIM-TYPE DOMAIN-CONTAINING PROTEIN"/>
    <property type="match status" value="1"/>
</dbReference>
<dbReference type="EMBL" id="QXFV01003512">
    <property type="protein sequence ID" value="KAE8976094.1"/>
    <property type="molecule type" value="Genomic_DNA"/>
</dbReference>
<dbReference type="InterPro" id="IPR018289">
    <property type="entry name" value="MULE_transposase_dom"/>
</dbReference>
<dbReference type="PANTHER" id="PTHR31569">
    <property type="entry name" value="SWIM-TYPE DOMAIN-CONTAINING PROTEIN"/>
    <property type="match status" value="1"/>
</dbReference>
<dbReference type="Pfam" id="PF10551">
    <property type="entry name" value="MULE"/>
    <property type="match status" value="1"/>
</dbReference>
<dbReference type="EMBL" id="QXFU01003518">
    <property type="protein sequence ID" value="KAE8974744.1"/>
    <property type="molecule type" value="Genomic_DNA"/>
</dbReference>
<evidence type="ECO:0000313" key="3">
    <source>
        <dbReference type="EMBL" id="KAE8974744.1"/>
    </source>
</evidence>
<feature type="compositionally biased region" description="Acidic residues" evidence="1">
    <location>
        <begin position="354"/>
        <end position="366"/>
    </location>
</feature>
<dbReference type="Proteomes" id="UP000429607">
    <property type="component" value="Unassembled WGS sequence"/>
</dbReference>
<dbReference type="AlphaFoldDB" id="A0A6A3I7B4"/>
<dbReference type="Proteomes" id="UP000435112">
    <property type="component" value="Unassembled WGS sequence"/>
</dbReference>
<accession>A0A6A3I7B4</accession>